<dbReference type="Pfam" id="PF00589">
    <property type="entry name" value="Phage_integrase"/>
    <property type="match status" value="1"/>
</dbReference>
<evidence type="ECO:0000256" key="5">
    <source>
        <dbReference type="PROSITE-ProRule" id="PRU01248"/>
    </source>
</evidence>
<sequence length="344" mass="39856">MKNNAEAIKFSKYISDYLYNYAPAFLSRSKDTLKSYEDTLVLYVKFLEKEGITSSNLSRKAFERTYIEKWILWLKNERNCSPDTCNNRISTFRGFLKYLGFKDIKLMYLYEESRNIHRLKTVKKKVTGVSKKGIQELLNQPDLRTKIGRRDYTLLMLMYSSAARINEILSLKIKDLFLEGAHPYMNLFGKGEKIRTAFLMPRTVSNLNGYIESVHGKNPNPEDYLFFSPVGNRKEKLTQPAIAKRIKKYAVAGSAKSLEIPINLHSHQLRHAKATHWLEDGMNIVQIKFLLGHESVETTMKYLDVTIDEKAKALETLEDEKETSLPKKWKMDDGSLSEFLGLPR</sequence>
<dbReference type="InterPro" id="IPR010998">
    <property type="entry name" value="Integrase_recombinase_N"/>
</dbReference>
<protein>
    <submittedName>
        <fullName evidence="9">Site-specific recombinase XerD</fullName>
    </submittedName>
</protein>
<proteinExistence type="inferred from homology"/>
<feature type="compositionally biased region" description="Basic and acidic residues" evidence="6">
    <location>
        <begin position="322"/>
        <end position="333"/>
    </location>
</feature>
<evidence type="ECO:0000259" key="8">
    <source>
        <dbReference type="PROSITE" id="PS51900"/>
    </source>
</evidence>
<dbReference type="Proteomes" id="UP000578697">
    <property type="component" value="Unassembled WGS sequence"/>
</dbReference>
<name>A0A840SB39_9SPIR</name>
<comment type="similarity">
    <text evidence="1">Belongs to the 'phage' integrase family.</text>
</comment>
<gene>
    <name evidence="9" type="ORF">HNP77_002338</name>
</gene>
<dbReference type="InterPro" id="IPR044068">
    <property type="entry name" value="CB"/>
</dbReference>
<keyword evidence="4" id="KW-0233">DNA recombination</keyword>
<evidence type="ECO:0000256" key="4">
    <source>
        <dbReference type="ARBA" id="ARBA00023172"/>
    </source>
</evidence>
<evidence type="ECO:0000256" key="2">
    <source>
        <dbReference type="ARBA" id="ARBA00022908"/>
    </source>
</evidence>
<dbReference type="EMBL" id="JACHFR010000004">
    <property type="protein sequence ID" value="MBB5219949.1"/>
    <property type="molecule type" value="Genomic_DNA"/>
</dbReference>
<keyword evidence="2" id="KW-0229">DNA integration</keyword>
<keyword evidence="3 5" id="KW-0238">DNA-binding</keyword>
<dbReference type="Pfam" id="PF02899">
    <property type="entry name" value="Phage_int_SAM_1"/>
    <property type="match status" value="1"/>
</dbReference>
<organism evidence="9 10">
    <name type="scientific">Treponema rectale</name>
    <dbReference type="NCBI Taxonomy" id="744512"/>
    <lineage>
        <taxon>Bacteria</taxon>
        <taxon>Pseudomonadati</taxon>
        <taxon>Spirochaetota</taxon>
        <taxon>Spirochaetia</taxon>
        <taxon>Spirochaetales</taxon>
        <taxon>Treponemataceae</taxon>
        <taxon>Treponema</taxon>
    </lineage>
</organism>
<dbReference type="PROSITE" id="PS51900">
    <property type="entry name" value="CB"/>
    <property type="match status" value="1"/>
</dbReference>
<dbReference type="GO" id="GO:0006310">
    <property type="term" value="P:DNA recombination"/>
    <property type="evidence" value="ECO:0007669"/>
    <property type="project" value="UniProtKB-KW"/>
</dbReference>
<dbReference type="Gene3D" id="1.10.443.10">
    <property type="entry name" value="Intergrase catalytic core"/>
    <property type="match status" value="1"/>
</dbReference>
<dbReference type="AlphaFoldDB" id="A0A840SB39"/>
<dbReference type="SUPFAM" id="SSF56349">
    <property type="entry name" value="DNA breaking-rejoining enzymes"/>
    <property type="match status" value="1"/>
</dbReference>
<dbReference type="InterPro" id="IPR011010">
    <property type="entry name" value="DNA_brk_join_enz"/>
</dbReference>
<dbReference type="GO" id="GO:0003677">
    <property type="term" value="F:DNA binding"/>
    <property type="evidence" value="ECO:0007669"/>
    <property type="project" value="UniProtKB-UniRule"/>
</dbReference>
<dbReference type="InterPro" id="IPR004107">
    <property type="entry name" value="Integrase_SAM-like_N"/>
</dbReference>
<evidence type="ECO:0000313" key="10">
    <source>
        <dbReference type="Proteomes" id="UP000578697"/>
    </source>
</evidence>
<evidence type="ECO:0000259" key="7">
    <source>
        <dbReference type="PROSITE" id="PS51898"/>
    </source>
</evidence>
<accession>A0A840SB39</accession>
<dbReference type="InterPro" id="IPR013762">
    <property type="entry name" value="Integrase-like_cat_sf"/>
</dbReference>
<dbReference type="InterPro" id="IPR050090">
    <property type="entry name" value="Tyrosine_recombinase_XerCD"/>
</dbReference>
<comment type="caution">
    <text evidence="9">The sequence shown here is derived from an EMBL/GenBank/DDBJ whole genome shotgun (WGS) entry which is preliminary data.</text>
</comment>
<evidence type="ECO:0000256" key="6">
    <source>
        <dbReference type="SAM" id="MobiDB-lite"/>
    </source>
</evidence>
<evidence type="ECO:0000313" key="9">
    <source>
        <dbReference type="EMBL" id="MBB5219949.1"/>
    </source>
</evidence>
<dbReference type="PANTHER" id="PTHR30349">
    <property type="entry name" value="PHAGE INTEGRASE-RELATED"/>
    <property type="match status" value="1"/>
</dbReference>
<evidence type="ECO:0000256" key="1">
    <source>
        <dbReference type="ARBA" id="ARBA00008857"/>
    </source>
</evidence>
<reference evidence="9 10" key="1">
    <citation type="submission" date="2020-08" db="EMBL/GenBank/DDBJ databases">
        <title>Genomic Encyclopedia of Type Strains, Phase IV (KMG-IV): sequencing the most valuable type-strain genomes for metagenomic binning, comparative biology and taxonomic classification.</title>
        <authorList>
            <person name="Goeker M."/>
        </authorList>
    </citation>
    <scope>NUCLEOTIDE SEQUENCE [LARGE SCALE GENOMIC DNA]</scope>
    <source>
        <strain evidence="9 10">DSM 103679</strain>
    </source>
</reference>
<dbReference type="PROSITE" id="PS51898">
    <property type="entry name" value="TYR_RECOMBINASE"/>
    <property type="match status" value="1"/>
</dbReference>
<dbReference type="InterPro" id="IPR002104">
    <property type="entry name" value="Integrase_catalytic"/>
</dbReference>
<dbReference type="Gene3D" id="1.10.150.130">
    <property type="match status" value="1"/>
</dbReference>
<evidence type="ECO:0000256" key="3">
    <source>
        <dbReference type="ARBA" id="ARBA00023125"/>
    </source>
</evidence>
<feature type="domain" description="Core-binding (CB)" evidence="8">
    <location>
        <begin position="8"/>
        <end position="100"/>
    </location>
</feature>
<keyword evidence="10" id="KW-1185">Reference proteome</keyword>
<dbReference type="PANTHER" id="PTHR30349:SF41">
    <property type="entry name" value="INTEGRASE_RECOMBINASE PROTEIN MJ0367-RELATED"/>
    <property type="match status" value="1"/>
</dbReference>
<dbReference type="GO" id="GO:0015074">
    <property type="term" value="P:DNA integration"/>
    <property type="evidence" value="ECO:0007669"/>
    <property type="project" value="UniProtKB-KW"/>
</dbReference>
<dbReference type="RefSeq" id="WP_184653530.1">
    <property type="nucleotide sequence ID" value="NZ_JACHFR010000004.1"/>
</dbReference>
<feature type="region of interest" description="Disordered" evidence="6">
    <location>
        <begin position="317"/>
        <end position="344"/>
    </location>
</feature>
<feature type="domain" description="Tyr recombinase" evidence="7">
    <location>
        <begin position="124"/>
        <end position="315"/>
    </location>
</feature>